<accession>A0A0D3K1G9</accession>
<dbReference type="InterPro" id="IPR011249">
    <property type="entry name" value="Metalloenz_LuxS/M16"/>
</dbReference>
<dbReference type="EnsemblProtists" id="EOD29604">
    <property type="protein sequence ID" value="EOD29604"/>
    <property type="gene ID" value="EMIHUDRAFT_113643"/>
</dbReference>
<dbReference type="Pfam" id="PF22516">
    <property type="entry name" value="PreP_C"/>
    <property type="match status" value="1"/>
</dbReference>
<dbReference type="Proteomes" id="UP000013827">
    <property type="component" value="Unassembled WGS sequence"/>
</dbReference>
<dbReference type="InterPro" id="IPR013578">
    <property type="entry name" value="Peptidase_M16C_assoc"/>
</dbReference>
<evidence type="ECO:0000313" key="3">
    <source>
        <dbReference type="Proteomes" id="UP000013827"/>
    </source>
</evidence>
<feature type="domain" description="Peptidase M16C associated" evidence="1">
    <location>
        <begin position="589"/>
        <end position="832"/>
    </location>
</feature>
<dbReference type="KEGG" id="ehx:EMIHUDRAFT_113643"/>
<dbReference type="PANTHER" id="PTHR43016:SF13">
    <property type="entry name" value="PRESEQUENCE PROTEASE, MITOCHONDRIAL"/>
    <property type="match status" value="1"/>
</dbReference>
<dbReference type="GO" id="GO:0004222">
    <property type="term" value="F:metalloendopeptidase activity"/>
    <property type="evidence" value="ECO:0007669"/>
    <property type="project" value="TreeGrafter"/>
</dbReference>
<reference evidence="3" key="1">
    <citation type="journal article" date="2013" name="Nature">
        <title>Pan genome of the phytoplankton Emiliania underpins its global distribution.</title>
        <authorList>
            <person name="Read B.A."/>
            <person name="Kegel J."/>
            <person name="Klute M.J."/>
            <person name="Kuo A."/>
            <person name="Lefebvre S.C."/>
            <person name="Maumus F."/>
            <person name="Mayer C."/>
            <person name="Miller J."/>
            <person name="Monier A."/>
            <person name="Salamov A."/>
            <person name="Young J."/>
            <person name="Aguilar M."/>
            <person name="Claverie J.M."/>
            <person name="Frickenhaus S."/>
            <person name="Gonzalez K."/>
            <person name="Herman E.K."/>
            <person name="Lin Y.C."/>
            <person name="Napier J."/>
            <person name="Ogata H."/>
            <person name="Sarno A.F."/>
            <person name="Shmutz J."/>
            <person name="Schroeder D."/>
            <person name="de Vargas C."/>
            <person name="Verret F."/>
            <person name="von Dassow P."/>
            <person name="Valentin K."/>
            <person name="Van de Peer Y."/>
            <person name="Wheeler G."/>
            <person name="Dacks J.B."/>
            <person name="Delwiche C.F."/>
            <person name="Dyhrman S.T."/>
            <person name="Glockner G."/>
            <person name="John U."/>
            <person name="Richards T."/>
            <person name="Worden A.Z."/>
            <person name="Zhang X."/>
            <person name="Grigoriev I.V."/>
            <person name="Allen A.E."/>
            <person name="Bidle K."/>
            <person name="Borodovsky M."/>
            <person name="Bowler C."/>
            <person name="Brownlee C."/>
            <person name="Cock J.M."/>
            <person name="Elias M."/>
            <person name="Gladyshev V.N."/>
            <person name="Groth M."/>
            <person name="Guda C."/>
            <person name="Hadaegh A."/>
            <person name="Iglesias-Rodriguez M.D."/>
            <person name="Jenkins J."/>
            <person name="Jones B.M."/>
            <person name="Lawson T."/>
            <person name="Leese F."/>
            <person name="Lindquist E."/>
            <person name="Lobanov A."/>
            <person name="Lomsadze A."/>
            <person name="Malik S.B."/>
            <person name="Marsh M.E."/>
            <person name="Mackinder L."/>
            <person name="Mock T."/>
            <person name="Mueller-Roeber B."/>
            <person name="Pagarete A."/>
            <person name="Parker M."/>
            <person name="Probert I."/>
            <person name="Quesneville H."/>
            <person name="Raines C."/>
            <person name="Rensing S.A."/>
            <person name="Riano-Pachon D.M."/>
            <person name="Richier S."/>
            <person name="Rokitta S."/>
            <person name="Shiraiwa Y."/>
            <person name="Soanes D.M."/>
            <person name="van der Giezen M."/>
            <person name="Wahlund T.M."/>
            <person name="Williams B."/>
            <person name="Wilson W."/>
            <person name="Wolfe G."/>
            <person name="Wurch L.L."/>
        </authorList>
    </citation>
    <scope>NUCLEOTIDE SEQUENCE</scope>
</reference>
<dbReference type="STRING" id="2903.R1F8N9"/>
<dbReference type="Gene3D" id="3.30.830.10">
    <property type="entry name" value="Metalloenzyme, LuxS/M16 peptidase-like"/>
    <property type="match status" value="4"/>
</dbReference>
<dbReference type="OMA" id="NSRIFCE"/>
<reference evidence="2" key="2">
    <citation type="submission" date="2024-10" db="UniProtKB">
        <authorList>
            <consortium name="EnsemblProtists"/>
        </authorList>
    </citation>
    <scope>IDENTIFICATION</scope>
</reference>
<dbReference type="Pfam" id="PF08367">
    <property type="entry name" value="M16C_assoc"/>
    <property type="match status" value="1"/>
</dbReference>
<dbReference type="InterPro" id="IPR055130">
    <property type="entry name" value="PreP_C"/>
</dbReference>
<dbReference type="GeneID" id="17274939"/>
<dbReference type="GO" id="GO:0046872">
    <property type="term" value="F:metal ion binding"/>
    <property type="evidence" value="ECO:0007669"/>
    <property type="project" value="InterPro"/>
</dbReference>
<dbReference type="eggNOG" id="KOG2019">
    <property type="taxonomic scope" value="Eukaryota"/>
</dbReference>
<dbReference type="Pfam" id="PF05193">
    <property type="entry name" value="Peptidase_M16_C"/>
    <property type="match status" value="1"/>
</dbReference>
<dbReference type="HOGENOM" id="CLU_009165_1_0_1"/>
<dbReference type="InterPro" id="IPR011765">
    <property type="entry name" value="Pept_M16_N"/>
</dbReference>
<dbReference type="AlphaFoldDB" id="A0A0D3K1G9"/>
<proteinExistence type="predicted"/>
<dbReference type="InterPro" id="IPR007863">
    <property type="entry name" value="Peptidase_M16_C"/>
</dbReference>
<name>A0A0D3K1G9_EMIH1</name>
<dbReference type="MEROPS" id="M16.012"/>
<keyword evidence="3" id="KW-1185">Reference proteome</keyword>
<dbReference type="GO" id="GO:0016485">
    <property type="term" value="P:protein processing"/>
    <property type="evidence" value="ECO:0007669"/>
    <property type="project" value="TreeGrafter"/>
</dbReference>
<protein>
    <recommendedName>
        <fullName evidence="1">Peptidase M16C associated domain-containing protein</fullName>
    </recommendedName>
</protein>
<dbReference type="RefSeq" id="XP_005782033.1">
    <property type="nucleotide sequence ID" value="XM_005781976.1"/>
</dbReference>
<dbReference type="SUPFAM" id="SSF63411">
    <property type="entry name" value="LuxS/MPP-like metallohydrolase"/>
    <property type="match status" value="4"/>
</dbReference>
<dbReference type="SMART" id="SM01264">
    <property type="entry name" value="M16C_associated"/>
    <property type="match status" value="1"/>
</dbReference>
<evidence type="ECO:0000259" key="1">
    <source>
        <dbReference type="SMART" id="SM01264"/>
    </source>
</evidence>
<evidence type="ECO:0000313" key="2">
    <source>
        <dbReference type="EnsemblProtists" id="EOD29604"/>
    </source>
</evidence>
<dbReference type="PaxDb" id="2903-EOD29604"/>
<dbReference type="Pfam" id="PF00675">
    <property type="entry name" value="Peptidase_M16"/>
    <property type="match status" value="1"/>
</dbReference>
<organism evidence="2 3">
    <name type="scientific">Emiliania huxleyi (strain CCMP1516)</name>
    <dbReference type="NCBI Taxonomy" id="280463"/>
    <lineage>
        <taxon>Eukaryota</taxon>
        <taxon>Haptista</taxon>
        <taxon>Haptophyta</taxon>
        <taxon>Prymnesiophyceae</taxon>
        <taxon>Isochrysidales</taxon>
        <taxon>Noelaerhabdaceae</taxon>
        <taxon>Emiliania</taxon>
    </lineage>
</organism>
<sequence length="1096" mass="118851">MRHGLRSLAIAAGAIAGASGGLVSRPHAFSASAPAAISRRASSVHASVAISKPPLPEVVERAPATHPAFELVRVEMVDEYTIKVATYRHRQSGAEVISAQADDENKVFGIAFRTPVEDSTGVPHILEHSVLCGSAKYTSKEPFTELLKGSLQTFLNAFTYPDRTCYPVASCNTKDFYNLVNVYLDAVLSPRAKRDPTVFAQEGWHYELDAAEEPLTYKGAVFRGRCVVFNEMKGVYSSPDSLLYRAAQQATFPDNTHATDSETPPYYHPSNSRIFCERRLFTPPAVNRYYHPSNSRIFCERRLFTPPAVNRYYHPSNSRIFCERRLFTPPAVNRYYHPSNSRIFFYGDDPLEARRGRATPAASRIETQAKFATPRRVVERFPASADEAAPGAPSHMVMLNWLLNEKPLSPVDELALTVLDELLMGTVLDELLMGTRTATLRWPRAGLATFSVGLKGVAKEDVPKVEALALETLAAAAKDGFEADAVEAAVKPLARPARERHAAVNTLEFQLREMNTGGFPKGLAFMLSMLPRWIYRDDEGANGANVADALRFEAPLAELKTKLASGEKVFEPLLASLLVDNGHLATIEMVPDASLAEERAQRLFTPPAEWAAKERSRLEAAKAAMGEEELADVIRSTADLKRAQLAEDSAEDLATIPRVKEVPTDVSALSGGVPLLTHPLPCAGVVYADVLLDLERLPAGTSELDATALQRRIGARTGGIDVGTKLEQPVGDSGAVGAPDGVVHKLVVRGKAVRDRLPDMLELVHSMLTDANLDAQPKAVELLKESKSRLEAAFLSSGNSFAGMRLSSRNTAVGYATELTSGVSYYEAIKEMLTTAQDDWPSLLARLERLRGTINARDGLMINLTSDPDAIDGAKPQLDAFVGRMPAAPAADAHGEDASKWSRLPLAPREDEAYAIVSQRRLFEPGEIADFGAASVASRALSLGYLWDNVRVAGGAYGGGCALNPTSGGFAFSSYRDPNLQATLDIYAAAADALSESDISAEALEQAIVGMVGDLDKPLTPDQKGQRALNWHLTGVTTAMRQQFRDQVLGCSPEAFRAFAERLRKAKLSVSVFGSEEALAAANAKRETPLPVKKIV</sequence>
<dbReference type="PANTHER" id="PTHR43016">
    <property type="entry name" value="PRESEQUENCE PROTEASE"/>
    <property type="match status" value="1"/>
</dbReference>